<keyword evidence="4" id="KW-1185">Reference proteome</keyword>
<comment type="similarity">
    <text evidence="1">Belongs to the FlgD family.</text>
</comment>
<keyword evidence="3" id="KW-0969">Cilium</keyword>
<evidence type="ECO:0000313" key="4">
    <source>
        <dbReference type="Proteomes" id="UP000276232"/>
    </source>
</evidence>
<accession>A0A3N1HQP5</accession>
<keyword evidence="2" id="KW-1005">Bacterial flagellum biogenesis</keyword>
<dbReference type="EMBL" id="RJKN01000002">
    <property type="protein sequence ID" value="ROP44833.1"/>
    <property type="molecule type" value="Genomic_DNA"/>
</dbReference>
<sequence length="148" mass="15161">MPTVSGTTGLPAGFAAAPAVGTATGTAAVREPSKTLDKEAFLKLLVAQMRYQDPSSPMDTTQMMNQTTQLTTVEQLTALVSTSQAAFATQQQLSSSALVGQKVSWTDPTTKATGVGVVSAVRFTDDGPVLRVGTADVAMGHVTGVTTA</sequence>
<dbReference type="Pfam" id="PF03963">
    <property type="entry name" value="FlgD"/>
    <property type="match status" value="1"/>
</dbReference>
<name>A0A3N1HQP5_9ACTN</name>
<keyword evidence="3" id="KW-0966">Cell projection</keyword>
<dbReference type="InterPro" id="IPR005648">
    <property type="entry name" value="FlgD"/>
</dbReference>
<evidence type="ECO:0000313" key="3">
    <source>
        <dbReference type="EMBL" id="ROP44833.1"/>
    </source>
</evidence>
<keyword evidence="3" id="KW-0282">Flagellum</keyword>
<gene>
    <name evidence="3" type="ORF">EDC03_0963</name>
</gene>
<dbReference type="AlphaFoldDB" id="A0A3N1HQP5"/>
<dbReference type="Proteomes" id="UP000276232">
    <property type="component" value="Unassembled WGS sequence"/>
</dbReference>
<evidence type="ECO:0000256" key="2">
    <source>
        <dbReference type="ARBA" id="ARBA00022795"/>
    </source>
</evidence>
<evidence type="ECO:0000256" key="1">
    <source>
        <dbReference type="ARBA" id="ARBA00010577"/>
    </source>
</evidence>
<dbReference type="GO" id="GO:0044781">
    <property type="term" value="P:bacterial-type flagellum organization"/>
    <property type="evidence" value="ECO:0007669"/>
    <property type="project" value="UniProtKB-KW"/>
</dbReference>
<proteinExistence type="inferred from homology"/>
<comment type="caution">
    <text evidence="3">The sequence shown here is derived from an EMBL/GenBank/DDBJ whole genome shotgun (WGS) entry which is preliminary data.</text>
</comment>
<organism evidence="3 4">
    <name type="scientific">Pseudokineococcus lusitanus</name>
    <dbReference type="NCBI Taxonomy" id="763993"/>
    <lineage>
        <taxon>Bacteria</taxon>
        <taxon>Bacillati</taxon>
        <taxon>Actinomycetota</taxon>
        <taxon>Actinomycetes</taxon>
        <taxon>Kineosporiales</taxon>
        <taxon>Kineosporiaceae</taxon>
        <taxon>Pseudokineococcus</taxon>
    </lineage>
</organism>
<protein>
    <submittedName>
        <fullName evidence="3">Flagellar basal-body rod modification protein FlgD</fullName>
    </submittedName>
</protein>
<reference evidence="3 4" key="1">
    <citation type="journal article" date="2015" name="Stand. Genomic Sci.">
        <title>Genomic Encyclopedia of Bacterial and Archaeal Type Strains, Phase III: the genomes of soil and plant-associated and newly described type strains.</title>
        <authorList>
            <person name="Whitman W.B."/>
            <person name="Woyke T."/>
            <person name="Klenk H.P."/>
            <person name="Zhou Y."/>
            <person name="Lilburn T.G."/>
            <person name="Beck B.J."/>
            <person name="De Vos P."/>
            <person name="Vandamme P."/>
            <person name="Eisen J.A."/>
            <person name="Garrity G."/>
            <person name="Hugenholtz P."/>
            <person name="Kyrpides N.C."/>
        </authorList>
    </citation>
    <scope>NUCLEOTIDE SEQUENCE [LARGE SCALE GENOMIC DNA]</scope>
    <source>
        <strain evidence="3 4">CECT 7306</strain>
    </source>
</reference>
<dbReference type="RefSeq" id="WP_199719941.1">
    <property type="nucleotide sequence ID" value="NZ_RJKN01000002.1"/>
</dbReference>
<dbReference type="InParanoid" id="A0A3N1HQP5"/>